<dbReference type="RefSeq" id="WP_151117995.1">
    <property type="nucleotide sequence ID" value="NZ_CP042582.1"/>
</dbReference>
<dbReference type="InterPro" id="IPR014558">
    <property type="entry name" value="UCP029720"/>
</dbReference>
<keyword evidence="1" id="KW-0732">Signal</keyword>
<dbReference type="GO" id="GO:0043448">
    <property type="term" value="P:alkane catabolic process"/>
    <property type="evidence" value="ECO:0007669"/>
    <property type="project" value="TreeGrafter"/>
</dbReference>
<keyword evidence="3" id="KW-1185">Reference proteome</keyword>
<evidence type="ECO:0000313" key="3">
    <source>
        <dbReference type="Proteomes" id="UP000325797"/>
    </source>
</evidence>
<feature type="signal peptide" evidence="1">
    <location>
        <begin position="1"/>
        <end position="25"/>
    </location>
</feature>
<dbReference type="PANTHER" id="PTHR39335:SF1">
    <property type="entry name" value="BLL4220 PROTEIN"/>
    <property type="match status" value="1"/>
</dbReference>
<gene>
    <name evidence="2" type="ORF">FRZ61_24490</name>
</gene>
<reference evidence="2 3" key="1">
    <citation type="submission" date="2019-08" db="EMBL/GenBank/DDBJ databases">
        <title>Hyperibacter terrae gen. nov., sp. nov. and Hyperibacter viscosus sp. nov., two new members in the family Rhodospirillaceae isolated from the rhizosphere of Hypericum perforatum.</title>
        <authorList>
            <person name="Noviana Z."/>
        </authorList>
    </citation>
    <scope>NUCLEOTIDE SEQUENCE [LARGE SCALE GENOMIC DNA]</scope>
    <source>
        <strain evidence="2 3">R5959</strain>
    </source>
</reference>
<dbReference type="Proteomes" id="UP000325797">
    <property type="component" value="Chromosome"/>
</dbReference>
<accession>A0A5J6MZD8</accession>
<name>A0A5J6MZD8_9PROT</name>
<sequence length="132" mass="14216">MRKTMMLATAAALTLAIGLTVAANAEDYGPFKVMETPAGKVLTDAKGMTLYTYDKDAAGMSNCSGECAEYWPPAMAMASDKPVGDLTIIKRADGTMQWADGGKPLYTFKNDKKPGDVTGDNMKNVWHVVKEE</sequence>
<dbReference type="OrthoDB" id="9800666at2"/>
<dbReference type="AlphaFoldDB" id="A0A5J6MZD8"/>
<dbReference type="EMBL" id="CP042582">
    <property type="protein sequence ID" value="QEX22517.1"/>
    <property type="molecule type" value="Genomic_DNA"/>
</dbReference>
<dbReference type="Pfam" id="PF03640">
    <property type="entry name" value="Lipoprotein_15"/>
    <property type="match status" value="2"/>
</dbReference>
<evidence type="ECO:0000313" key="2">
    <source>
        <dbReference type="EMBL" id="QEX22517.1"/>
    </source>
</evidence>
<evidence type="ECO:0000256" key="1">
    <source>
        <dbReference type="SAM" id="SignalP"/>
    </source>
</evidence>
<dbReference type="PIRSF" id="PIRSF029720">
    <property type="entry name" value="UCP029720"/>
    <property type="match status" value="1"/>
</dbReference>
<protein>
    <recommendedName>
        <fullName evidence="4">Lipoprotein</fullName>
    </recommendedName>
</protein>
<organism evidence="2 3">
    <name type="scientific">Hypericibacter adhaerens</name>
    <dbReference type="NCBI Taxonomy" id="2602016"/>
    <lineage>
        <taxon>Bacteria</taxon>
        <taxon>Pseudomonadati</taxon>
        <taxon>Pseudomonadota</taxon>
        <taxon>Alphaproteobacteria</taxon>
        <taxon>Rhodospirillales</taxon>
        <taxon>Dongiaceae</taxon>
        <taxon>Hypericibacter</taxon>
    </lineage>
</organism>
<dbReference type="InterPro" id="IPR005297">
    <property type="entry name" value="Lipoprotein_repeat"/>
</dbReference>
<feature type="chain" id="PRO_5023855953" description="Lipoprotein" evidence="1">
    <location>
        <begin position="26"/>
        <end position="132"/>
    </location>
</feature>
<proteinExistence type="predicted"/>
<dbReference type="KEGG" id="hadh:FRZ61_24490"/>
<evidence type="ECO:0008006" key="4">
    <source>
        <dbReference type="Google" id="ProtNLM"/>
    </source>
</evidence>
<dbReference type="PANTHER" id="PTHR39335">
    <property type="entry name" value="BLL4220 PROTEIN"/>
    <property type="match status" value="1"/>
</dbReference>